<evidence type="ECO:0000313" key="3">
    <source>
        <dbReference type="EMBL" id="GAK46082.1"/>
    </source>
</evidence>
<sequence length="474" mass="51673">MAEAASRERSDALKNFTLFSYSLPAIPISALGLPLVVHLPPFYAKEMGLGLALVGFLFMIARFWDVFTDPVLGILSDKFETRWGRRRHWIVLSVPILMLSAYMIFLPSGEVNGVYLMFWMFILYVGWTLLTISHLSWGAELTPAYYERSRVHGAREIALILGMVFVLTLPVFAHLIFPEESEPHAVTLMGLFIIIMLPLTVAVAVFGVKERKTPPPQHVPWKQAVKLLATSKPLQIILAVDLISGISGGIVASLFIFLASDALKLGSASDAMLLVYFISGVTFIPLIMILSRKFGKHKSVAFSALFSGATLPLILLIPEGNVPMAMACWIALGVNMGAGPFLFRSIMADVADHDAVQSGQQRTGLFYSLLTMTNKVGHAVAIGIAYAALDLIGFQAGGENSPEVIAGLKAVYVWPAFIIALACAYLIWRFPIDETKQLENRRILEARALDVAEAAIGSRTAATVDPRPTGAPAD</sequence>
<dbReference type="RefSeq" id="WP_045448291.1">
    <property type="nucleotide sequence ID" value="NZ_BBIO01000014.1"/>
</dbReference>
<feature type="transmembrane region" description="Helical" evidence="2">
    <location>
        <begin position="16"/>
        <end position="37"/>
    </location>
</feature>
<evidence type="ECO:0000313" key="4">
    <source>
        <dbReference type="Proteomes" id="UP000028702"/>
    </source>
</evidence>
<accession>A0A081BDG4</accession>
<keyword evidence="2" id="KW-0812">Transmembrane</keyword>
<protein>
    <submittedName>
        <fullName evidence="3">Major facilitator transporter</fullName>
    </submittedName>
</protein>
<keyword evidence="2" id="KW-0472">Membrane</keyword>
<gene>
    <name evidence="3" type="ORF">M2A_2581</name>
</gene>
<reference evidence="3 4" key="1">
    <citation type="submission" date="2014-07" db="EMBL/GenBank/DDBJ databases">
        <title>Tepidicaulis marinum gen. nov., sp. nov., a novel marine bacterium denitrifying nitrate to nitrous oxide strictly under microaerobic conditions.</title>
        <authorList>
            <person name="Takeuchi M."/>
            <person name="Yamagishi T."/>
            <person name="Kamagata Y."/>
            <person name="Oshima K."/>
            <person name="Hattori M."/>
            <person name="Katayama T."/>
            <person name="Hanada S."/>
            <person name="Tamaki H."/>
            <person name="Marumo K."/>
            <person name="Maeda H."/>
            <person name="Nedachi M."/>
            <person name="Iwasaki W."/>
            <person name="Suwa Y."/>
            <person name="Sakata S."/>
        </authorList>
    </citation>
    <scope>NUCLEOTIDE SEQUENCE [LARGE SCALE GENOMIC DNA]</scope>
    <source>
        <strain evidence="3 4">MA2</strain>
    </source>
</reference>
<dbReference type="PANTHER" id="PTHR11328">
    <property type="entry name" value="MAJOR FACILITATOR SUPERFAMILY DOMAIN-CONTAINING PROTEIN"/>
    <property type="match status" value="1"/>
</dbReference>
<dbReference type="Proteomes" id="UP000028702">
    <property type="component" value="Unassembled WGS sequence"/>
</dbReference>
<dbReference type="PANTHER" id="PTHR11328:SF24">
    <property type="entry name" value="MAJOR FACILITATOR SUPERFAMILY (MFS) PROFILE DOMAIN-CONTAINING PROTEIN"/>
    <property type="match status" value="1"/>
</dbReference>
<comment type="caution">
    <text evidence="3">The sequence shown here is derived from an EMBL/GenBank/DDBJ whole genome shotgun (WGS) entry which is preliminary data.</text>
</comment>
<organism evidence="3 4">
    <name type="scientific">Tepidicaulis marinus</name>
    <dbReference type="NCBI Taxonomy" id="1333998"/>
    <lineage>
        <taxon>Bacteria</taxon>
        <taxon>Pseudomonadati</taxon>
        <taxon>Pseudomonadota</taxon>
        <taxon>Alphaproteobacteria</taxon>
        <taxon>Hyphomicrobiales</taxon>
        <taxon>Parvibaculaceae</taxon>
        <taxon>Tepidicaulis</taxon>
    </lineage>
</organism>
<dbReference type="Gene3D" id="1.20.1250.20">
    <property type="entry name" value="MFS general substrate transporter like domains"/>
    <property type="match status" value="2"/>
</dbReference>
<dbReference type="CDD" id="cd17332">
    <property type="entry name" value="MFS_MelB_like"/>
    <property type="match status" value="1"/>
</dbReference>
<name>A0A081BDG4_9HYPH</name>
<feature type="transmembrane region" description="Helical" evidence="2">
    <location>
        <begin position="364"/>
        <end position="389"/>
    </location>
</feature>
<feature type="transmembrane region" description="Helical" evidence="2">
    <location>
        <begin position="88"/>
        <end position="105"/>
    </location>
</feature>
<dbReference type="AlphaFoldDB" id="A0A081BDG4"/>
<dbReference type="GO" id="GO:0008643">
    <property type="term" value="P:carbohydrate transport"/>
    <property type="evidence" value="ECO:0007669"/>
    <property type="project" value="InterPro"/>
</dbReference>
<evidence type="ECO:0000256" key="2">
    <source>
        <dbReference type="SAM" id="Phobius"/>
    </source>
</evidence>
<dbReference type="STRING" id="1333998.M2A_2581"/>
<proteinExistence type="inferred from homology"/>
<feature type="transmembrane region" description="Helical" evidence="2">
    <location>
        <begin position="49"/>
        <end position="67"/>
    </location>
</feature>
<dbReference type="GO" id="GO:0015293">
    <property type="term" value="F:symporter activity"/>
    <property type="evidence" value="ECO:0007669"/>
    <property type="project" value="InterPro"/>
</dbReference>
<dbReference type="SUPFAM" id="SSF103473">
    <property type="entry name" value="MFS general substrate transporter"/>
    <property type="match status" value="1"/>
</dbReference>
<dbReference type="EMBL" id="BBIO01000014">
    <property type="protein sequence ID" value="GAK46082.1"/>
    <property type="molecule type" value="Genomic_DNA"/>
</dbReference>
<comment type="similarity">
    <text evidence="1">Belongs to the sodium:galactoside symporter (TC 2.A.2) family.</text>
</comment>
<dbReference type="InterPro" id="IPR036259">
    <property type="entry name" value="MFS_trans_sf"/>
</dbReference>
<feature type="transmembrane region" description="Helical" evidence="2">
    <location>
        <begin position="157"/>
        <end position="177"/>
    </location>
</feature>
<feature type="transmembrane region" description="Helical" evidence="2">
    <location>
        <begin position="271"/>
        <end position="290"/>
    </location>
</feature>
<feature type="transmembrane region" description="Helical" evidence="2">
    <location>
        <begin position="299"/>
        <end position="318"/>
    </location>
</feature>
<feature type="transmembrane region" description="Helical" evidence="2">
    <location>
        <begin position="324"/>
        <end position="343"/>
    </location>
</feature>
<feature type="transmembrane region" description="Helical" evidence="2">
    <location>
        <begin position="409"/>
        <end position="428"/>
    </location>
</feature>
<keyword evidence="4" id="KW-1185">Reference proteome</keyword>
<feature type="transmembrane region" description="Helical" evidence="2">
    <location>
        <begin position="189"/>
        <end position="208"/>
    </location>
</feature>
<dbReference type="GO" id="GO:0005886">
    <property type="term" value="C:plasma membrane"/>
    <property type="evidence" value="ECO:0007669"/>
    <property type="project" value="TreeGrafter"/>
</dbReference>
<feature type="transmembrane region" description="Helical" evidence="2">
    <location>
        <begin position="236"/>
        <end position="259"/>
    </location>
</feature>
<dbReference type="eggNOG" id="COG2211">
    <property type="taxonomic scope" value="Bacteria"/>
</dbReference>
<evidence type="ECO:0000256" key="1">
    <source>
        <dbReference type="ARBA" id="ARBA00009617"/>
    </source>
</evidence>
<feature type="transmembrane region" description="Helical" evidence="2">
    <location>
        <begin position="117"/>
        <end position="137"/>
    </location>
</feature>
<dbReference type="Pfam" id="PF13347">
    <property type="entry name" value="MFS_2"/>
    <property type="match status" value="1"/>
</dbReference>
<keyword evidence="2" id="KW-1133">Transmembrane helix</keyword>
<dbReference type="InterPro" id="IPR039672">
    <property type="entry name" value="MFS_2"/>
</dbReference>